<dbReference type="InterPro" id="IPR011051">
    <property type="entry name" value="RmlC_Cupin_sf"/>
</dbReference>
<dbReference type="EMBL" id="FRAV01000008">
    <property type="protein sequence ID" value="SHK83008.1"/>
    <property type="molecule type" value="Genomic_DNA"/>
</dbReference>
<protein>
    <submittedName>
        <fullName evidence="1">Cupin</fullName>
    </submittedName>
</protein>
<dbReference type="CDD" id="cd06989">
    <property type="entry name" value="cupin_DRT102"/>
    <property type="match status" value="1"/>
</dbReference>
<accession>A0A1M6VND6</accession>
<reference evidence="2" key="1">
    <citation type="submission" date="2016-11" db="EMBL/GenBank/DDBJ databases">
        <authorList>
            <person name="Varghese N."/>
            <person name="Submissions S."/>
        </authorList>
    </citation>
    <scope>NUCLEOTIDE SEQUENCE [LARGE SCALE GENOMIC DNA]</scope>
    <source>
        <strain evidence="2">DSM 26899</strain>
    </source>
</reference>
<gene>
    <name evidence="1" type="ORF">SAMN05444267_100888</name>
</gene>
<dbReference type="RefSeq" id="WP_228433709.1">
    <property type="nucleotide sequence ID" value="NZ_FRAV01000008.1"/>
</dbReference>
<proteinExistence type="predicted"/>
<organism evidence="1 2">
    <name type="scientific">Chryseobacterium polytrichastri</name>
    <dbReference type="NCBI Taxonomy" id="1302687"/>
    <lineage>
        <taxon>Bacteria</taxon>
        <taxon>Pseudomonadati</taxon>
        <taxon>Bacteroidota</taxon>
        <taxon>Flavobacteriia</taxon>
        <taxon>Flavobacteriales</taxon>
        <taxon>Weeksellaceae</taxon>
        <taxon>Chryseobacterium group</taxon>
        <taxon>Chryseobacterium</taxon>
    </lineage>
</organism>
<evidence type="ECO:0000313" key="2">
    <source>
        <dbReference type="Proteomes" id="UP000184364"/>
    </source>
</evidence>
<sequence length="163" mass="18183">MKKINSFKFLFCSMVWLGVQYTKAQSLQNDKVGDIYAEDIKWSAFPSFPPEARLAVLIGDPKKEGPYVVRVRLPSNVVLMPHKHPETRVYTVISGVFYIGIGEKYDPTKLKAYPPGSVFVLPANTPHFHWAKSGGYETQVSAYGPLGISYINPSDDPSGEKTK</sequence>
<dbReference type="Gene3D" id="2.60.120.10">
    <property type="entry name" value="Jelly Rolls"/>
    <property type="match status" value="1"/>
</dbReference>
<dbReference type="InterPro" id="IPR014710">
    <property type="entry name" value="RmlC-like_jellyroll"/>
</dbReference>
<evidence type="ECO:0000313" key="1">
    <source>
        <dbReference type="EMBL" id="SHK83008.1"/>
    </source>
</evidence>
<dbReference type="SUPFAM" id="SSF51182">
    <property type="entry name" value="RmlC-like cupins"/>
    <property type="match status" value="1"/>
</dbReference>
<keyword evidence="2" id="KW-1185">Reference proteome</keyword>
<dbReference type="Proteomes" id="UP000184364">
    <property type="component" value="Unassembled WGS sequence"/>
</dbReference>
<dbReference type="AlphaFoldDB" id="A0A1M6VND6"/>
<name>A0A1M6VND6_9FLAO</name>